<feature type="transmembrane region" description="Helical" evidence="5">
    <location>
        <begin position="53"/>
        <end position="74"/>
    </location>
</feature>
<evidence type="ECO:0000256" key="1">
    <source>
        <dbReference type="ARBA" id="ARBA00004651"/>
    </source>
</evidence>
<feature type="transmembrane region" description="Helical" evidence="5">
    <location>
        <begin position="320"/>
        <end position="341"/>
    </location>
</feature>
<keyword evidence="2 5" id="KW-0812">Transmembrane</keyword>
<evidence type="ECO:0000256" key="2">
    <source>
        <dbReference type="ARBA" id="ARBA00022692"/>
    </source>
</evidence>
<dbReference type="InterPro" id="IPR036259">
    <property type="entry name" value="MFS_trans_sf"/>
</dbReference>
<feature type="transmembrane region" description="Helical" evidence="5">
    <location>
        <begin position="383"/>
        <end position="405"/>
    </location>
</feature>
<dbReference type="PANTHER" id="PTHR23527:SF1">
    <property type="entry name" value="BLL3282 PROTEIN"/>
    <property type="match status" value="1"/>
</dbReference>
<feature type="transmembrane region" description="Helical" evidence="5">
    <location>
        <begin position="216"/>
        <end position="237"/>
    </location>
</feature>
<dbReference type="InterPro" id="IPR052952">
    <property type="entry name" value="MFS-Transporter"/>
</dbReference>
<dbReference type="Pfam" id="PF07690">
    <property type="entry name" value="MFS_1"/>
    <property type="match status" value="1"/>
</dbReference>
<evidence type="ECO:0000256" key="3">
    <source>
        <dbReference type="ARBA" id="ARBA00022989"/>
    </source>
</evidence>
<feature type="transmembrane region" description="Helical" evidence="5">
    <location>
        <begin position="12"/>
        <end position="33"/>
    </location>
</feature>
<dbReference type="RefSeq" id="WP_347921410.1">
    <property type="nucleotide sequence ID" value="NZ_JBDXMX010000006.1"/>
</dbReference>
<name>A0ABV0IMI8_9MICC</name>
<feature type="transmembrane region" description="Helical" evidence="5">
    <location>
        <begin position="353"/>
        <end position="377"/>
    </location>
</feature>
<keyword evidence="8" id="KW-1185">Reference proteome</keyword>
<reference evidence="7 8" key="1">
    <citation type="submission" date="2024-05" db="EMBL/GenBank/DDBJ databases">
        <authorList>
            <person name="Yi C."/>
        </authorList>
    </citation>
    <scope>NUCLEOTIDE SEQUENCE [LARGE SCALE GENOMIC DNA]</scope>
    <source>
        <strain evidence="7 8">XS13</strain>
    </source>
</reference>
<sequence>MTEGTRAQGPGAPRAGTALLTVLLIAMGVGPLLNYGLSATSDLLIRELGVSAGQFGLLVTVLFVSAAVSSMVIGRLADVLSIRAQLIFNYGGTVLALLVSAIGPAYWTLVVACVIVGPAQVIANPTTNRVIYSAVPAARRSGWIGVKQSGVQASQLVAGLLFPAAALWAGWSGAAAAAAVGVLALLWWSLRHIPPEDPTDWRAVRRVLADRFRRRGVSTASLPLQVWLFAAVAFFSGMGTQATNVYLPLFAVRDHGYSLLVGGLAAGLSGVVGVASRIYWGRALGAGRRPGTLLLLISTGALVGMACMAASAVWTQPALFWAGVVLHGLTVLGTNVVVNAGTMQAVDATRIGAASGTTTMGMYAGFAVGPVGMGAVVELTGGFVLGWILVGAAYAVLFGLALVMVRTGRRPAG</sequence>
<dbReference type="EMBL" id="JBDXMX010000006">
    <property type="protein sequence ID" value="MEO9248727.1"/>
    <property type="molecule type" value="Genomic_DNA"/>
</dbReference>
<dbReference type="Proteomes" id="UP001484097">
    <property type="component" value="Unassembled WGS sequence"/>
</dbReference>
<feature type="transmembrane region" description="Helical" evidence="5">
    <location>
        <begin position="165"/>
        <end position="188"/>
    </location>
</feature>
<dbReference type="PROSITE" id="PS50850">
    <property type="entry name" value="MFS"/>
    <property type="match status" value="1"/>
</dbReference>
<evidence type="ECO:0000256" key="4">
    <source>
        <dbReference type="ARBA" id="ARBA00023136"/>
    </source>
</evidence>
<evidence type="ECO:0000259" key="6">
    <source>
        <dbReference type="PROSITE" id="PS50850"/>
    </source>
</evidence>
<keyword evidence="4 5" id="KW-0472">Membrane</keyword>
<gene>
    <name evidence="7" type="ORF">ABDK96_13660</name>
</gene>
<feature type="transmembrane region" description="Helical" evidence="5">
    <location>
        <begin position="86"/>
        <end position="107"/>
    </location>
</feature>
<proteinExistence type="predicted"/>
<feature type="transmembrane region" description="Helical" evidence="5">
    <location>
        <begin position="292"/>
        <end position="314"/>
    </location>
</feature>
<organism evidence="7 8">
    <name type="scientific">Citricoccus nitrophenolicus</name>
    <dbReference type="NCBI Taxonomy" id="863575"/>
    <lineage>
        <taxon>Bacteria</taxon>
        <taxon>Bacillati</taxon>
        <taxon>Actinomycetota</taxon>
        <taxon>Actinomycetes</taxon>
        <taxon>Micrococcales</taxon>
        <taxon>Micrococcaceae</taxon>
        <taxon>Citricoccus</taxon>
    </lineage>
</organism>
<dbReference type="SUPFAM" id="SSF103473">
    <property type="entry name" value="MFS general substrate transporter"/>
    <property type="match status" value="1"/>
</dbReference>
<dbReference type="PANTHER" id="PTHR23527">
    <property type="entry name" value="BLL3282 PROTEIN"/>
    <property type="match status" value="1"/>
</dbReference>
<feature type="domain" description="Major facilitator superfamily (MFS) profile" evidence="6">
    <location>
        <begin position="14"/>
        <end position="409"/>
    </location>
</feature>
<keyword evidence="3 5" id="KW-1133">Transmembrane helix</keyword>
<accession>A0ABV0IMI8</accession>
<comment type="caution">
    <text evidence="7">The sequence shown here is derived from an EMBL/GenBank/DDBJ whole genome shotgun (WGS) entry which is preliminary data.</text>
</comment>
<comment type="subcellular location">
    <subcellularLocation>
        <location evidence="1">Cell membrane</location>
        <topology evidence="1">Multi-pass membrane protein</topology>
    </subcellularLocation>
</comment>
<evidence type="ECO:0000256" key="5">
    <source>
        <dbReference type="SAM" id="Phobius"/>
    </source>
</evidence>
<feature type="transmembrane region" description="Helical" evidence="5">
    <location>
        <begin position="257"/>
        <end position="280"/>
    </location>
</feature>
<evidence type="ECO:0000313" key="8">
    <source>
        <dbReference type="Proteomes" id="UP001484097"/>
    </source>
</evidence>
<protein>
    <submittedName>
        <fullName evidence="7">MFS transporter</fullName>
    </submittedName>
</protein>
<dbReference type="InterPro" id="IPR011701">
    <property type="entry name" value="MFS"/>
</dbReference>
<evidence type="ECO:0000313" key="7">
    <source>
        <dbReference type="EMBL" id="MEO9248727.1"/>
    </source>
</evidence>
<dbReference type="Gene3D" id="1.20.1250.20">
    <property type="entry name" value="MFS general substrate transporter like domains"/>
    <property type="match status" value="2"/>
</dbReference>
<dbReference type="InterPro" id="IPR020846">
    <property type="entry name" value="MFS_dom"/>
</dbReference>